<dbReference type="AlphaFoldDB" id="A0A4Y2NSU2"/>
<accession>A0A4Y2NSU2</accession>
<comment type="caution">
    <text evidence="2">The sequence shown here is derived from an EMBL/GenBank/DDBJ whole genome shotgun (WGS) entry which is preliminary data.</text>
</comment>
<evidence type="ECO:0000256" key="1">
    <source>
        <dbReference type="SAM" id="MobiDB-lite"/>
    </source>
</evidence>
<organism evidence="2 3">
    <name type="scientific">Araneus ventricosus</name>
    <name type="common">Orbweaver spider</name>
    <name type="synonym">Epeira ventricosa</name>
    <dbReference type="NCBI Taxonomy" id="182803"/>
    <lineage>
        <taxon>Eukaryota</taxon>
        <taxon>Metazoa</taxon>
        <taxon>Ecdysozoa</taxon>
        <taxon>Arthropoda</taxon>
        <taxon>Chelicerata</taxon>
        <taxon>Arachnida</taxon>
        <taxon>Araneae</taxon>
        <taxon>Araneomorphae</taxon>
        <taxon>Entelegynae</taxon>
        <taxon>Araneoidea</taxon>
        <taxon>Araneidae</taxon>
        <taxon>Araneus</taxon>
    </lineage>
</organism>
<gene>
    <name evidence="2" type="ORF">AVEN_91888_1</name>
</gene>
<proteinExistence type="predicted"/>
<keyword evidence="3" id="KW-1185">Reference proteome</keyword>
<evidence type="ECO:0000313" key="2">
    <source>
        <dbReference type="EMBL" id="GBN42628.1"/>
    </source>
</evidence>
<dbReference type="Proteomes" id="UP000499080">
    <property type="component" value="Unassembled WGS sequence"/>
</dbReference>
<evidence type="ECO:0000313" key="3">
    <source>
        <dbReference type="Proteomes" id="UP000499080"/>
    </source>
</evidence>
<protein>
    <submittedName>
        <fullName evidence="2">Uncharacterized protein</fullName>
    </submittedName>
</protein>
<reference evidence="2 3" key="1">
    <citation type="journal article" date="2019" name="Sci. Rep.">
        <title>Orb-weaving spider Araneus ventricosus genome elucidates the spidroin gene catalogue.</title>
        <authorList>
            <person name="Kono N."/>
            <person name="Nakamura H."/>
            <person name="Ohtoshi R."/>
            <person name="Moran D.A.P."/>
            <person name="Shinohara A."/>
            <person name="Yoshida Y."/>
            <person name="Fujiwara M."/>
            <person name="Mori M."/>
            <person name="Tomita M."/>
            <person name="Arakawa K."/>
        </authorList>
    </citation>
    <scope>NUCLEOTIDE SEQUENCE [LARGE SCALE GENOMIC DNA]</scope>
</reference>
<sequence length="66" mass="7074">MLDSETIVKELLGQIRLAPLPEGQQGPPPMPIEERPEQQAGQRPALGQGDGPPQPPRMEAPQGQQG</sequence>
<feature type="region of interest" description="Disordered" evidence="1">
    <location>
        <begin position="17"/>
        <end position="66"/>
    </location>
</feature>
<name>A0A4Y2NSU2_ARAVE</name>
<dbReference type="EMBL" id="BGPR01009839">
    <property type="protein sequence ID" value="GBN42628.1"/>
    <property type="molecule type" value="Genomic_DNA"/>
</dbReference>